<dbReference type="NCBIfam" id="TIGR01068">
    <property type="entry name" value="thioredoxin"/>
    <property type="match status" value="1"/>
</dbReference>
<organism evidence="13 14">
    <name type="scientific">Faecalicoccus pleomorphus</name>
    <dbReference type="NCBI Taxonomy" id="1323"/>
    <lineage>
        <taxon>Bacteria</taxon>
        <taxon>Bacillati</taxon>
        <taxon>Bacillota</taxon>
        <taxon>Erysipelotrichia</taxon>
        <taxon>Erysipelotrichales</taxon>
        <taxon>Erysipelotrichaceae</taxon>
        <taxon>Faecalicoccus</taxon>
    </lineage>
</organism>
<feature type="site" description="Contributes to redox potential value" evidence="9">
    <location>
        <position position="28"/>
    </location>
</feature>
<protein>
    <recommendedName>
        <fullName evidence="2 7">Thioredoxin</fullName>
    </recommendedName>
</protein>
<reference evidence="12 15" key="2">
    <citation type="submission" date="2020-04" db="EMBL/GenBank/DDBJ databases">
        <authorList>
            <person name="Hitch T.C.A."/>
            <person name="Wylensek D."/>
            <person name="Clavel T."/>
        </authorList>
    </citation>
    <scope>NUCLEOTIDE SEQUENCE [LARGE SCALE GENOMIC DNA]</scope>
    <source>
        <strain evidence="12 15">BSM-383-APC-22F</strain>
    </source>
</reference>
<dbReference type="InterPro" id="IPR013766">
    <property type="entry name" value="Thioredoxin_domain"/>
</dbReference>
<evidence type="ECO:0000256" key="9">
    <source>
        <dbReference type="PIRSR" id="PIRSR000077-1"/>
    </source>
</evidence>
<dbReference type="GO" id="GO:0045454">
    <property type="term" value="P:cell redox homeostasis"/>
    <property type="evidence" value="ECO:0007669"/>
    <property type="project" value="TreeGrafter"/>
</dbReference>
<dbReference type="PROSITE" id="PS51352">
    <property type="entry name" value="THIOREDOXIN_2"/>
    <property type="match status" value="1"/>
</dbReference>
<feature type="domain" description="Thioredoxin" evidence="11">
    <location>
        <begin position="1"/>
        <end position="102"/>
    </location>
</feature>
<keyword evidence="4" id="KW-0249">Electron transport</keyword>
<feature type="active site" description="Nucleophile" evidence="9">
    <location>
        <position position="27"/>
    </location>
</feature>
<dbReference type="SUPFAM" id="SSF52833">
    <property type="entry name" value="Thioredoxin-like"/>
    <property type="match status" value="1"/>
</dbReference>
<dbReference type="GO" id="GO:0005829">
    <property type="term" value="C:cytosol"/>
    <property type="evidence" value="ECO:0007669"/>
    <property type="project" value="TreeGrafter"/>
</dbReference>
<dbReference type="PROSITE" id="PS00194">
    <property type="entry name" value="THIOREDOXIN_1"/>
    <property type="match status" value="1"/>
</dbReference>
<dbReference type="Gene3D" id="3.40.30.10">
    <property type="entry name" value="Glutaredoxin"/>
    <property type="match status" value="1"/>
</dbReference>
<evidence type="ECO:0000313" key="13">
    <source>
        <dbReference type="EMBL" id="SUO04546.1"/>
    </source>
</evidence>
<evidence type="ECO:0000313" key="14">
    <source>
        <dbReference type="Proteomes" id="UP000255523"/>
    </source>
</evidence>
<dbReference type="CDD" id="cd02947">
    <property type="entry name" value="TRX_family"/>
    <property type="match status" value="1"/>
</dbReference>
<dbReference type="EMBL" id="UHFX01000003">
    <property type="protein sequence ID" value="SUO04546.1"/>
    <property type="molecule type" value="Genomic_DNA"/>
</dbReference>
<keyword evidence="14" id="KW-1185">Reference proteome</keyword>
<evidence type="ECO:0000256" key="1">
    <source>
        <dbReference type="ARBA" id="ARBA00008987"/>
    </source>
</evidence>
<evidence type="ECO:0000256" key="4">
    <source>
        <dbReference type="ARBA" id="ARBA00022982"/>
    </source>
</evidence>
<name>A0A380LRP6_9FIRM</name>
<reference evidence="13 14" key="1">
    <citation type="submission" date="2018-06" db="EMBL/GenBank/DDBJ databases">
        <authorList>
            <consortium name="Pathogen Informatics"/>
            <person name="Doyle S."/>
        </authorList>
    </citation>
    <scope>NUCLEOTIDE SEQUENCE [LARGE SCALE GENOMIC DNA]</scope>
    <source>
        <strain evidence="13 14">NCTC11087</strain>
    </source>
</reference>
<accession>A0A380LRP6</accession>
<dbReference type="PANTHER" id="PTHR45663">
    <property type="entry name" value="GEO12009P1"/>
    <property type="match status" value="1"/>
</dbReference>
<dbReference type="InterPro" id="IPR005746">
    <property type="entry name" value="Thioredoxin"/>
</dbReference>
<evidence type="ECO:0000256" key="8">
    <source>
        <dbReference type="PIRNR" id="PIRNR000077"/>
    </source>
</evidence>
<dbReference type="FunFam" id="3.40.30.10:FF:000001">
    <property type="entry name" value="Thioredoxin"/>
    <property type="match status" value="1"/>
</dbReference>
<evidence type="ECO:0000256" key="3">
    <source>
        <dbReference type="ARBA" id="ARBA00022448"/>
    </source>
</evidence>
<feature type="active site" description="Nucleophile" evidence="9">
    <location>
        <position position="30"/>
    </location>
</feature>
<evidence type="ECO:0000313" key="12">
    <source>
        <dbReference type="EMBL" id="NME44929.1"/>
    </source>
</evidence>
<evidence type="ECO:0000259" key="11">
    <source>
        <dbReference type="PROSITE" id="PS51352"/>
    </source>
</evidence>
<dbReference type="PRINTS" id="PR00421">
    <property type="entry name" value="THIOREDOXIN"/>
</dbReference>
<dbReference type="InterPro" id="IPR036249">
    <property type="entry name" value="Thioredoxin-like_sf"/>
</dbReference>
<feature type="disulfide bond" description="Redox-active" evidence="10">
    <location>
        <begin position="27"/>
        <end position="30"/>
    </location>
</feature>
<dbReference type="GeneID" id="77462420"/>
<evidence type="ECO:0000313" key="15">
    <source>
        <dbReference type="Proteomes" id="UP000540014"/>
    </source>
</evidence>
<keyword evidence="5 10" id="KW-1015">Disulfide bond</keyword>
<feature type="site" description="Contributes to redox potential value" evidence="9">
    <location>
        <position position="29"/>
    </location>
</feature>
<dbReference type="PIRSF" id="PIRSF000077">
    <property type="entry name" value="Thioredoxin"/>
    <property type="match status" value="1"/>
</dbReference>
<dbReference type="PANTHER" id="PTHR45663:SF11">
    <property type="entry name" value="GEO12009P1"/>
    <property type="match status" value="1"/>
</dbReference>
<comment type="similarity">
    <text evidence="1 8">Belongs to the thioredoxin family.</text>
</comment>
<gene>
    <name evidence="13" type="primary">trxA_2</name>
    <name evidence="12" type="synonym">trxA</name>
    <name evidence="12" type="ORF">HF861_08540</name>
    <name evidence="13" type="ORF">NCTC11087_01467</name>
</gene>
<dbReference type="EMBL" id="JABAFR010000020">
    <property type="protein sequence ID" value="NME44929.1"/>
    <property type="molecule type" value="Genomic_DNA"/>
</dbReference>
<evidence type="ECO:0000256" key="6">
    <source>
        <dbReference type="ARBA" id="ARBA00023284"/>
    </source>
</evidence>
<dbReference type="Proteomes" id="UP000540014">
    <property type="component" value="Unassembled WGS sequence"/>
</dbReference>
<keyword evidence="6 10" id="KW-0676">Redox-active center</keyword>
<feature type="site" description="Deprotonates C-terminal active site Cys" evidence="9">
    <location>
        <position position="21"/>
    </location>
</feature>
<dbReference type="InterPro" id="IPR017937">
    <property type="entry name" value="Thioredoxin_CS"/>
</dbReference>
<dbReference type="Pfam" id="PF00085">
    <property type="entry name" value="Thioredoxin"/>
    <property type="match status" value="1"/>
</dbReference>
<evidence type="ECO:0000256" key="7">
    <source>
        <dbReference type="NCBIfam" id="TIGR01068"/>
    </source>
</evidence>
<sequence>MEIINAQQFNEYMKEDAVLVDFFATWCGPCKMLSPVLESVASTLEGKVKIVKVDVDQSPELAQQYGVMAVPTMILFKKGQQVTAFSGYMPEAQLVAGIEKAL</sequence>
<dbReference type="AlphaFoldDB" id="A0A380LRP6"/>
<dbReference type="RefSeq" id="WP_022790038.1">
    <property type="nucleotide sequence ID" value="NZ_CAMNNH010000012.1"/>
</dbReference>
<evidence type="ECO:0000256" key="10">
    <source>
        <dbReference type="PIRSR" id="PIRSR000077-4"/>
    </source>
</evidence>
<dbReference type="OrthoDB" id="9790390at2"/>
<keyword evidence="3" id="KW-0813">Transport</keyword>
<dbReference type="GO" id="GO:0015035">
    <property type="term" value="F:protein-disulfide reductase activity"/>
    <property type="evidence" value="ECO:0007669"/>
    <property type="project" value="UniProtKB-UniRule"/>
</dbReference>
<evidence type="ECO:0000256" key="2">
    <source>
        <dbReference type="ARBA" id="ARBA00020570"/>
    </source>
</evidence>
<evidence type="ECO:0000256" key="5">
    <source>
        <dbReference type="ARBA" id="ARBA00023157"/>
    </source>
</evidence>
<dbReference type="Proteomes" id="UP000255523">
    <property type="component" value="Unassembled WGS sequence"/>
</dbReference>
<proteinExistence type="inferred from homology"/>